<dbReference type="OrthoDB" id="10319500at2759"/>
<dbReference type="RefSeq" id="XP_019624368.1">
    <property type="nucleotide sequence ID" value="XM_019768809.1"/>
</dbReference>
<accession>A0A6P4YIX0</accession>
<keyword evidence="5" id="KW-1185">Reference proteome</keyword>
<evidence type="ECO:0000256" key="4">
    <source>
        <dbReference type="SAM" id="SignalP"/>
    </source>
</evidence>
<evidence type="ECO:0000256" key="3">
    <source>
        <dbReference type="SAM" id="MobiDB-lite"/>
    </source>
</evidence>
<dbReference type="KEGG" id="bbel:109470033"/>
<dbReference type="Pfam" id="PF13855">
    <property type="entry name" value="LRR_8"/>
    <property type="match status" value="2"/>
</dbReference>
<evidence type="ECO:0000313" key="5">
    <source>
        <dbReference type="Proteomes" id="UP000515135"/>
    </source>
</evidence>
<keyword evidence="4" id="KW-0732">Signal</keyword>
<organism evidence="5 6">
    <name type="scientific">Branchiostoma belcheri</name>
    <name type="common">Amphioxus</name>
    <dbReference type="NCBI Taxonomy" id="7741"/>
    <lineage>
        <taxon>Eukaryota</taxon>
        <taxon>Metazoa</taxon>
        <taxon>Chordata</taxon>
        <taxon>Cephalochordata</taxon>
        <taxon>Leptocardii</taxon>
        <taxon>Amphioxiformes</taxon>
        <taxon>Branchiostomatidae</taxon>
        <taxon>Branchiostoma</taxon>
    </lineage>
</organism>
<reference evidence="6" key="1">
    <citation type="submission" date="2025-08" db="UniProtKB">
        <authorList>
            <consortium name="RefSeq"/>
        </authorList>
    </citation>
    <scope>IDENTIFICATION</scope>
    <source>
        <tissue evidence="6">Gonad</tissue>
    </source>
</reference>
<feature type="chain" id="PRO_5028027098" evidence="4">
    <location>
        <begin position="27"/>
        <end position="1399"/>
    </location>
</feature>
<feature type="region of interest" description="Disordered" evidence="3">
    <location>
        <begin position="643"/>
        <end position="665"/>
    </location>
</feature>
<dbReference type="SUPFAM" id="SSF52058">
    <property type="entry name" value="L domain-like"/>
    <property type="match status" value="1"/>
</dbReference>
<feature type="region of interest" description="Disordered" evidence="3">
    <location>
        <begin position="1380"/>
        <end position="1399"/>
    </location>
</feature>
<proteinExistence type="predicted"/>
<evidence type="ECO:0000313" key="6">
    <source>
        <dbReference type="RefSeq" id="XP_019624368.1"/>
    </source>
</evidence>
<dbReference type="Proteomes" id="UP000515135">
    <property type="component" value="Unplaced"/>
</dbReference>
<keyword evidence="2" id="KW-0677">Repeat</keyword>
<dbReference type="Gene3D" id="3.80.10.10">
    <property type="entry name" value="Ribonuclease Inhibitor"/>
    <property type="match status" value="2"/>
</dbReference>
<dbReference type="PANTHER" id="PTHR43564:SF2">
    <property type="entry name" value="BLR6059 PROTEIN"/>
    <property type="match status" value="1"/>
</dbReference>
<dbReference type="InterPro" id="IPR032675">
    <property type="entry name" value="LRR_dom_sf"/>
</dbReference>
<name>A0A6P4YIX0_BRABE</name>
<feature type="compositionally biased region" description="Polar residues" evidence="3">
    <location>
        <begin position="1380"/>
        <end position="1389"/>
    </location>
</feature>
<feature type="region of interest" description="Disordered" evidence="3">
    <location>
        <begin position="1065"/>
        <end position="1141"/>
    </location>
</feature>
<feature type="region of interest" description="Disordered" evidence="3">
    <location>
        <begin position="731"/>
        <end position="772"/>
    </location>
</feature>
<feature type="region of interest" description="Disordered" evidence="3">
    <location>
        <begin position="1012"/>
        <end position="1034"/>
    </location>
</feature>
<dbReference type="InterPro" id="IPR001611">
    <property type="entry name" value="Leu-rich_rpt"/>
</dbReference>
<dbReference type="PANTHER" id="PTHR43564">
    <property type="entry name" value="KYNURENINE FORMAMIDASE-LIKE PROTEIN"/>
    <property type="match status" value="1"/>
</dbReference>
<sequence>MILAMKLMVKVSLLLLTQLLVPRADAGSWQSCRQVPVAKCGVGDSGSDGREYRYDIRPYRYKWNKDPFEFYSYGGPFDTVPLGQAFQSCQVCSNETRPTKGGSPPQSITDIMIVDNNVGKLGPDKAEILSQIPCGEDCRLWFVGCNLTTIEVGAFAKLPQVSNLVIWRSNVQTLKNGTFAGMEGLKYLLLLENNLTHLEGGCLDGLPSLSHIILVDNQILTMSPDAFRGLQPRWVDVSANLIANVAPGTLQTIKSVARVHAVQNKLRSIGVGMFYGLERLKVLNLKGNRISHIAVGAFHSNTELYAINLASNRLTFLSGGWFKLSFPCDFIARDNGIAAIVSEGRALPLSGGIHMSNWPRCTCANDWLYDYEGGYPKFKQRFMRLLNLPPGTHSCPASALMRNLPAPVSPSHALPCHPPMVEILKAEHDPAYRYTVVGRVYWEQLPQVSWTFPNDSQHTHDITYDTYTTTHATLPTGNLTVRVVTDLKAEGWVKCKGPADNLMGESGNHSLCSNYMGRSSFTLWLETTGPLSFGNTTCTASSETGSDTVVFMTSEGTHSGVTTPQPTEPSLIYTTPFSTTTSTLPVPTGIDTTPLTISKTDAYEGGICTWNIVLSSIIWLPAVAVGPGVLFCVRCIKRRLGRKAPDNGTGSPRNGDGPCSKWPVGNLDEPVISPYAEGRFEDHDSLNESESVISPYAEGGFEDHPDLRRAGSSQSEAVPYGQAKLCAAYPGRPRAQTHPVPSRPYSAERPRQTPNREGAVVPGYGQNGSDKRGKTCYQHPSILPNLGTTQSSAYQQNASVAKRSRKARCYNSPATDGERTLTKTSTYGYGKNGGDRSDKTCYQHPSILLNPGSTPSSAYQQNASAAKRFRKTHCYNSPAANPERTLSNTYGCKENAGDKSVKTCYQHPSILLNPGSTLSSAYQENASAAKRFRKTHCYNSPVTDPDRTLFNTYGHHDTIATVCNSVASPMACSYDPAAPRELLSSIIWLPAVAVGPGVLFCVRCIKRRLRRKAPDNGTGSPRNGDGPCSKWPVGNLDEPVISPYAEGRFEDHDSLNESESVISPYAEGGFEDHPDLRRAGSSQSEAVPYGQAKLGAAYPGRPRAQTHPVPSRPYSAERPRQTPNREGAVVPGYGQNGSDKRGKTCYQHPSILPNLGTTQSSAYQQNASVAKRSRKARCYNSPATDGERTLTKTYGYGKNGGDRSDKTCYQHPSILLNPGSTLSSAYQQNASAAKRSRKARCYNSPVTDPDRTLFGTYGCSTLSSAYQQNASAAKRSRKTHCYNYPATDPDRTLFNTYGQHDTIATVCNSVVSPMACSYDPAATRERTTGIQSAVYDGNHRSQPVTSLGNSYVCPSPVTGAGRSPAATYCQNECREAINNTTEYPETNSYEPVPDAKIGQ</sequence>
<evidence type="ECO:0000256" key="1">
    <source>
        <dbReference type="ARBA" id="ARBA00022614"/>
    </source>
</evidence>
<feature type="signal peptide" evidence="4">
    <location>
        <begin position="1"/>
        <end position="26"/>
    </location>
</feature>
<feature type="region of interest" description="Disordered" evidence="3">
    <location>
        <begin position="804"/>
        <end position="832"/>
    </location>
</feature>
<dbReference type="GeneID" id="109470033"/>
<keyword evidence="1" id="KW-0433">Leucine-rich repeat</keyword>
<gene>
    <name evidence="6" type="primary">LOC109470033</name>
</gene>
<dbReference type="SMART" id="SM00369">
    <property type="entry name" value="LRR_TYP"/>
    <property type="match status" value="4"/>
</dbReference>
<evidence type="ECO:0000256" key="2">
    <source>
        <dbReference type="ARBA" id="ARBA00022737"/>
    </source>
</evidence>
<feature type="region of interest" description="Disordered" evidence="3">
    <location>
        <begin position="696"/>
        <end position="716"/>
    </location>
</feature>
<protein>
    <submittedName>
        <fullName evidence="6">Uncharacterized protein LOC109470033</fullName>
    </submittedName>
</protein>
<dbReference type="PROSITE" id="PS51450">
    <property type="entry name" value="LRR"/>
    <property type="match status" value="1"/>
</dbReference>
<dbReference type="InterPro" id="IPR003591">
    <property type="entry name" value="Leu-rich_rpt_typical-subtyp"/>
</dbReference>